<keyword evidence="1" id="KW-0472">Membrane</keyword>
<name>A0A285MHA7_9FLAO</name>
<reference evidence="3" key="1">
    <citation type="submission" date="2017-09" db="EMBL/GenBank/DDBJ databases">
        <authorList>
            <person name="Varghese N."/>
            <person name="Submissions S."/>
        </authorList>
    </citation>
    <scope>NUCLEOTIDE SEQUENCE [LARGE SCALE GENOMIC DNA]</scope>
    <source>
        <strain evidence="3">DSM 25885</strain>
    </source>
</reference>
<keyword evidence="1" id="KW-1133">Transmembrane helix</keyword>
<protein>
    <recommendedName>
        <fullName evidence="4">LPXTG cell wall anchor domain-containing protein</fullName>
    </recommendedName>
</protein>
<feature type="transmembrane region" description="Helical" evidence="1">
    <location>
        <begin position="6"/>
        <end position="27"/>
    </location>
</feature>
<dbReference type="Proteomes" id="UP000219048">
    <property type="component" value="Unassembled WGS sequence"/>
</dbReference>
<evidence type="ECO:0000313" key="2">
    <source>
        <dbReference type="EMBL" id="SNY94871.1"/>
    </source>
</evidence>
<keyword evidence="3" id="KW-1185">Reference proteome</keyword>
<proteinExistence type="predicted"/>
<evidence type="ECO:0000313" key="3">
    <source>
        <dbReference type="Proteomes" id="UP000219048"/>
    </source>
</evidence>
<keyword evidence="1" id="KW-0812">Transmembrane</keyword>
<dbReference type="AlphaFoldDB" id="A0A285MHA7"/>
<accession>A0A285MHA7</accession>
<gene>
    <name evidence="2" type="ORF">SAMN06265377_0532</name>
</gene>
<organism evidence="2 3">
    <name type="scientific">Flagellimonas pacifica</name>
    <dbReference type="NCBI Taxonomy" id="1247520"/>
    <lineage>
        <taxon>Bacteria</taxon>
        <taxon>Pseudomonadati</taxon>
        <taxon>Bacteroidota</taxon>
        <taxon>Flavobacteriia</taxon>
        <taxon>Flavobacteriales</taxon>
        <taxon>Flavobacteriaceae</taxon>
        <taxon>Flagellimonas</taxon>
    </lineage>
</organism>
<dbReference type="EMBL" id="OBEH01000001">
    <property type="protein sequence ID" value="SNY94871.1"/>
    <property type="molecule type" value="Genomic_DNA"/>
</dbReference>
<sequence>MELLSFLNSDIVLPLVAFLVITVYLITRFRNRRKFKR</sequence>
<evidence type="ECO:0000256" key="1">
    <source>
        <dbReference type="SAM" id="Phobius"/>
    </source>
</evidence>
<evidence type="ECO:0008006" key="4">
    <source>
        <dbReference type="Google" id="ProtNLM"/>
    </source>
</evidence>